<dbReference type="EMBL" id="JBBNAG010000012">
    <property type="protein sequence ID" value="KAK9088436.1"/>
    <property type="molecule type" value="Genomic_DNA"/>
</dbReference>
<protein>
    <submittedName>
        <fullName evidence="2">Uncharacterized protein</fullName>
    </submittedName>
</protein>
<keyword evidence="3" id="KW-1185">Reference proteome</keyword>
<keyword evidence="1" id="KW-0812">Transmembrane</keyword>
<comment type="caution">
    <text evidence="2">The sequence shown here is derived from an EMBL/GenBank/DDBJ whole genome shotgun (WGS) entry which is preliminary data.</text>
</comment>
<evidence type="ECO:0000313" key="3">
    <source>
        <dbReference type="Proteomes" id="UP001419268"/>
    </source>
</evidence>
<dbReference type="AlphaFoldDB" id="A0AAP0E8A3"/>
<organism evidence="2 3">
    <name type="scientific">Stephania cephalantha</name>
    <dbReference type="NCBI Taxonomy" id="152367"/>
    <lineage>
        <taxon>Eukaryota</taxon>
        <taxon>Viridiplantae</taxon>
        <taxon>Streptophyta</taxon>
        <taxon>Embryophyta</taxon>
        <taxon>Tracheophyta</taxon>
        <taxon>Spermatophyta</taxon>
        <taxon>Magnoliopsida</taxon>
        <taxon>Ranunculales</taxon>
        <taxon>Menispermaceae</taxon>
        <taxon>Menispermoideae</taxon>
        <taxon>Cissampelideae</taxon>
        <taxon>Stephania</taxon>
    </lineage>
</organism>
<feature type="transmembrane region" description="Helical" evidence="1">
    <location>
        <begin position="31"/>
        <end position="48"/>
    </location>
</feature>
<sequence>MPMLQRGQSINEDTTVGDEEALAHHDAVDPVMFAFFRLCCHFFFLFVWI</sequence>
<evidence type="ECO:0000313" key="2">
    <source>
        <dbReference type="EMBL" id="KAK9088436.1"/>
    </source>
</evidence>
<keyword evidence="1" id="KW-1133">Transmembrane helix</keyword>
<proteinExistence type="predicted"/>
<accession>A0AAP0E8A3</accession>
<evidence type="ECO:0000256" key="1">
    <source>
        <dbReference type="SAM" id="Phobius"/>
    </source>
</evidence>
<reference evidence="2 3" key="1">
    <citation type="submission" date="2024-01" db="EMBL/GenBank/DDBJ databases">
        <title>Genome assemblies of Stephania.</title>
        <authorList>
            <person name="Yang L."/>
        </authorList>
    </citation>
    <scope>NUCLEOTIDE SEQUENCE [LARGE SCALE GENOMIC DNA]</scope>
    <source>
        <strain evidence="2">JXDWG</strain>
        <tissue evidence="2">Leaf</tissue>
    </source>
</reference>
<keyword evidence="1" id="KW-0472">Membrane</keyword>
<name>A0AAP0E8A3_9MAGN</name>
<gene>
    <name evidence="2" type="ORF">Scep_027518</name>
</gene>
<dbReference type="Proteomes" id="UP001419268">
    <property type="component" value="Unassembled WGS sequence"/>
</dbReference>